<dbReference type="OrthoDB" id="268995at2"/>
<keyword evidence="2" id="KW-1185">Reference proteome</keyword>
<reference evidence="1 2" key="1">
    <citation type="submission" date="2019-02" db="EMBL/GenBank/DDBJ databases">
        <title>Deep-cultivation of Planctomycetes and their phenomic and genomic characterization uncovers novel biology.</title>
        <authorList>
            <person name="Wiegand S."/>
            <person name="Jogler M."/>
            <person name="Boedeker C."/>
            <person name="Pinto D."/>
            <person name="Vollmers J."/>
            <person name="Rivas-Marin E."/>
            <person name="Kohn T."/>
            <person name="Peeters S.H."/>
            <person name="Heuer A."/>
            <person name="Rast P."/>
            <person name="Oberbeckmann S."/>
            <person name="Bunk B."/>
            <person name="Jeske O."/>
            <person name="Meyerdierks A."/>
            <person name="Storesund J.E."/>
            <person name="Kallscheuer N."/>
            <person name="Luecker S."/>
            <person name="Lage O.M."/>
            <person name="Pohl T."/>
            <person name="Merkel B.J."/>
            <person name="Hornburger P."/>
            <person name="Mueller R.-W."/>
            <person name="Bruemmer F."/>
            <person name="Labrenz M."/>
            <person name="Spormann A.M."/>
            <person name="Op Den Camp H."/>
            <person name="Overmann J."/>
            <person name="Amann R."/>
            <person name="Jetten M.S.M."/>
            <person name="Mascher T."/>
            <person name="Medema M.H."/>
            <person name="Devos D.P."/>
            <person name="Kaster A.-K."/>
            <person name="Ovreas L."/>
            <person name="Rohde M."/>
            <person name="Galperin M.Y."/>
            <person name="Jogler C."/>
        </authorList>
    </citation>
    <scope>NUCLEOTIDE SEQUENCE [LARGE SCALE GENOMIC DNA]</scope>
    <source>
        <strain evidence="1 2">Poly41</strain>
    </source>
</reference>
<dbReference type="Proteomes" id="UP000319143">
    <property type="component" value="Unassembled WGS sequence"/>
</dbReference>
<organism evidence="1 2">
    <name type="scientific">Novipirellula artificiosorum</name>
    <dbReference type="NCBI Taxonomy" id="2528016"/>
    <lineage>
        <taxon>Bacteria</taxon>
        <taxon>Pseudomonadati</taxon>
        <taxon>Planctomycetota</taxon>
        <taxon>Planctomycetia</taxon>
        <taxon>Pirellulales</taxon>
        <taxon>Pirellulaceae</taxon>
        <taxon>Novipirellula</taxon>
    </lineage>
</organism>
<dbReference type="AlphaFoldDB" id="A0A5C6CU26"/>
<dbReference type="EMBL" id="SJPV01000036">
    <property type="protein sequence ID" value="TWU27918.1"/>
    <property type="molecule type" value="Genomic_DNA"/>
</dbReference>
<gene>
    <name evidence="1" type="ORF">Poly41_70370</name>
</gene>
<name>A0A5C6CU26_9BACT</name>
<evidence type="ECO:0000313" key="2">
    <source>
        <dbReference type="Proteomes" id="UP000319143"/>
    </source>
</evidence>
<sequence>MSIERRRGTLKQYVTTVERVNGRLRKRYIGSMDDPVVSYLMRTKTLANANRAAREADLRNEIEIATKLEHHFVRLEKWSAGWLVTDGLVQLIDSDTLTQTPSTAITMKPPRIKRFKQTCRLANQGDEVAKQELEGWIAATPGLYAEATSLVAIARDELLKFASGSPETEALLRSKLDGISASLSEEVDDGIGRLYAEAVSLAWMDMMRCGIGALRVSTDTKTAKYWDAATDRATRRWTRIQAEYQKYLKQVRKRSTS</sequence>
<protein>
    <submittedName>
        <fullName evidence="1">Uncharacterized protein</fullName>
    </submittedName>
</protein>
<comment type="caution">
    <text evidence="1">The sequence shown here is derived from an EMBL/GenBank/DDBJ whole genome shotgun (WGS) entry which is preliminary data.</text>
</comment>
<proteinExistence type="predicted"/>
<accession>A0A5C6CU26</accession>
<evidence type="ECO:0000313" key="1">
    <source>
        <dbReference type="EMBL" id="TWU27918.1"/>
    </source>
</evidence>